<keyword evidence="3" id="KW-1185">Reference proteome</keyword>
<organism evidence="2 3">
    <name type="scientific">Salipiger pallidus</name>
    <dbReference type="NCBI Taxonomy" id="1775170"/>
    <lineage>
        <taxon>Bacteria</taxon>
        <taxon>Pseudomonadati</taxon>
        <taxon>Pseudomonadota</taxon>
        <taxon>Alphaproteobacteria</taxon>
        <taxon>Rhodobacterales</taxon>
        <taxon>Roseobacteraceae</taxon>
        <taxon>Salipiger</taxon>
    </lineage>
</organism>
<dbReference type="AlphaFoldDB" id="A0A8J3EHI1"/>
<evidence type="ECO:0000256" key="1">
    <source>
        <dbReference type="SAM" id="MobiDB-lite"/>
    </source>
</evidence>
<gene>
    <name evidence="2" type="ORF">GCM10011415_29380</name>
</gene>
<protein>
    <submittedName>
        <fullName evidence="2">Uncharacterized protein</fullName>
    </submittedName>
</protein>
<sequence>MKSALSTTLSESFHTVHGAKGSIEPPHVMLYGDDARAKEVAFGLARVIGFERAETGGLHNVRNVESFALAMDELAHIQPRPASWA</sequence>
<feature type="compositionally biased region" description="Polar residues" evidence="1">
    <location>
        <begin position="1"/>
        <end position="13"/>
    </location>
</feature>
<dbReference type="EMBL" id="BMJV01000006">
    <property type="protein sequence ID" value="GGG78512.1"/>
    <property type="molecule type" value="Genomic_DNA"/>
</dbReference>
<dbReference type="RefSeq" id="WP_188790989.1">
    <property type="nucleotide sequence ID" value="NZ_BMJV01000006.1"/>
</dbReference>
<comment type="caution">
    <text evidence="2">The sequence shown here is derived from an EMBL/GenBank/DDBJ whole genome shotgun (WGS) entry which is preliminary data.</text>
</comment>
<accession>A0A8J3EHI1</accession>
<evidence type="ECO:0000313" key="3">
    <source>
        <dbReference type="Proteomes" id="UP000617145"/>
    </source>
</evidence>
<evidence type="ECO:0000313" key="2">
    <source>
        <dbReference type="EMBL" id="GGG78512.1"/>
    </source>
</evidence>
<name>A0A8J3EHI1_9RHOB</name>
<dbReference type="Proteomes" id="UP000617145">
    <property type="component" value="Unassembled WGS sequence"/>
</dbReference>
<reference evidence="2" key="1">
    <citation type="journal article" date="2014" name="Int. J. Syst. Evol. Microbiol.">
        <title>Complete genome sequence of Corynebacterium casei LMG S-19264T (=DSM 44701T), isolated from a smear-ripened cheese.</title>
        <authorList>
            <consortium name="US DOE Joint Genome Institute (JGI-PGF)"/>
            <person name="Walter F."/>
            <person name="Albersmeier A."/>
            <person name="Kalinowski J."/>
            <person name="Ruckert C."/>
        </authorList>
    </citation>
    <scope>NUCLEOTIDE SEQUENCE</scope>
    <source>
        <strain evidence="2">CGMCC 1.15762</strain>
    </source>
</reference>
<proteinExistence type="predicted"/>
<feature type="region of interest" description="Disordered" evidence="1">
    <location>
        <begin position="1"/>
        <end position="21"/>
    </location>
</feature>
<dbReference type="Gene3D" id="3.40.50.720">
    <property type="entry name" value="NAD(P)-binding Rossmann-like Domain"/>
    <property type="match status" value="1"/>
</dbReference>
<reference evidence="2" key="2">
    <citation type="submission" date="2020-09" db="EMBL/GenBank/DDBJ databases">
        <authorList>
            <person name="Sun Q."/>
            <person name="Zhou Y."/>
        </authorList>
    </citation>
    <scope>NUCLEOTIDE SEQUENCE</scope>
    <source>
        <strain evidence="2">CGMCC 1.15762</strain>
    </source>
</reference>